<comment type="caution">
    <text evidence="5">The sequence shown here is derived from an EMBL/GenBank/DDBJ whole genome shotgun (WGS) entry which is preliminary data.</text>
</comment>
<dbReference type="Proteomes" id="UP000255295">
    <property type="component" value="Unassembled WGS sequence"/>
</dbReference>
<dbReference type="GO" id="GO:0016491">
    <property type="term" value="F:oxidoreductase activity"/>
    <property type="evidence" value="ECO:0007669"/>
    <property type="project" value="InterPro"/>
</dbReference>
<accession>A0AAJ4ZUJ3</accession>
<dbReference type="Gene3D" id="3.40.30.10">
    <property type="entry name" value="Glutaredoxin"/>
    <property type="match status" value="1"/>
</dbReference>
<keyword evidence="3" id="KW-0812">Transmembrane</keyword>
<name>A0AAJ4ZUJ3_LYSSH</name>
<proteinExistence type="predicted"/>
<dbReference type="PANTHER" id="PTHR42852">
    <property type="entry name" value="THIOL:DISULFIDE INTERCHANGE PROTEIN DSBE"/>
    <property type="match status" value="1"/>
</dbReference>
<sequence length="211" mass="23979">MIICSHLLSLFTLEVLLFVVKNMISIIIIIGLIMIVAINVKKPIDEKETMKTEETAQTETSAPHATEDKQNQVEYRAPDFELQTLKGETVHLSDYVGKKVFLNFWATWCPPCQEEVPHMQKIYEEYQNQGVEILAVNVTNKDKGKEVVAQFVKEHGLTFDIILDEEGFVGSKYQVITLPTTYIIDTKGNMVNIIEGPMNEALMKELINTTK</sequence>
<feature type="domain" description="Thioredoxin" evidence="4">
    <location>
        <begin position="71"/>
        <end position="211"/>
    </location>
</feature>
<dbReference type="CDD" id="cd02966">
    <property type="entry name" value="TlpA_like_family"/>
    <property type="match status" value="1"/>
</dbReference>
<feature type="transmembrane region" description="Helical" evidence="3">
    <location>
        <begin position="15"/>
        <end position="40"/>
    </location>
</feature>
<keyword evidence="1" id="KW-1015">Disulfide bond</keyword>
<evidence type="ECO:0000256" key="1">
    <source>
        <dbReference type="ARBA" id="ARBA00023157"/>
    </source>
</evidence>
<evidence type="ECO:0000313" key="5">
    <source>
        <dbReference type="EMBL" id="SUV16805.1"/>
    </source>
</evidence>
<reference evidence="5 6" key="1">
    <citation type="submission" date="2018-06" db="EMBL/GenBank/DDBJ databases">
        <authorList>
            <consortium name="Pathogen Informatics"/>
            <person name="Doyle S."/>
        </authorList>
    </citation>
    <scope>NUCLEOTIDE SEQUENCE [LARGE SCALE GENOMIC DNA]</scope>
    <source>
        <strain evidence="5 6">NCTC10338</strain>
    </source>
</reference>
<dbReference type="InterPro" id="IPR017937">
    <property type="entry name" value="Thioredoxin_CS"/>
</dbReference>
<dbReference type="InterPro" id="IPR036249">
    <property type="entry name" value="Thioredoxin-like_sf"/>
</dbReference>
<evidence type="ECO:0000256" key="3">
    <source>
        <dbReference type="SAM" id="Phobius"/>
    </source>
</evidence>
<dbReference type="InterPro" id="IPR013766">
    <property type="entry name" value="Thioredoxin_domain"/>
</dbReference>
<dbReference type="PROSITE" id="PS51352">
    <property type="entry name" value="THIOREDOXIN_2"/>
    <property type="match status" value="1"/>
</dbReference>
<keyword evidence="3" id="KW-1133">Transmembrane helix</keyword>
<evidence type="ECO:0000256" key="2">
    <source>
        <dbReference type="SAM" id="MobiDB-lite"/>
    </source>
</evidence>
<dbReference type="GO" id="GO:0016209">
    <property type="term" value="F:antioxidant activity"/>
    <property type="evidence" value="ECO:0007669"/>
    <property type="project" value="InterPro"/>
</dbReference>
<dbReference type="EMBL" id="UFSZ01000001">
    <property type="protein sequence ID" value="SUV16805.1"/>
    <property type="molecule type" value="Genomic_DNA"/>
</dbReference>
<dbReference type="Pfam" id="PF00578">
    <property type="entry name" value="AhpC-TSA"/>
    <property type="match status" value="1"/>
</dbReference>
<gene>
    <name evidence="5" type="primary">resA_2</name>
    <name evidence="5" type="ORF">NCTC10338_01890</name>
</gene>
<dbReference type="PANTHER" id="PTHR42852:SF13">
    <property type="entry name" value="PROTEIN DIPZ"/>
    <property type="match status" value="1"/>
</dbReference>
<organism evidence="5 6">
    <name type="scientific">Lysinibacillus sphaericus</name>
    <name type="common">Bacillus sphaericus</name>
    <dbReference type="NCBI Taxonomy" id="1421"/>
    <lineage>
        <taxon>Bacteria</taxon>
        <taxon>Bacillati</taxon>
        <taxon>Bacillota</taxon>
        <taxon>Bacilli</taxon>
        <taxon>Bacillales</taxon>
        <taxon>Bacillaceae</taxon>
        <taxon>Lysinibacillus</taxon>
    </lineage>
</organism>
<evidence type="ECO:0000313" key="6">
    <source>
        <dbReference type="Proteomes" id="UP000255295"/>
    </source>
</evidence>
<protein>
    <submittedName>
        <fullName evidence="5">Alkyl hydroperoxide reductase/ Thiol specific antioxidant/ Mal allergen</fullName>
    </submittedName>
</protein>
<dbReference type="SUPFAM" id="SSF52833">
    <property type="entry name" value="Thioredoxin-like"/>
    <property type="match status" value="1"/>
</dbReference>
<dbReference type="InterPro" id="IPR000866">
    <property type="entry name" value="AhpC/TSA"/>
</dbReference>
<feature type="region of interest" description="Disordered" evidence="2">
    <location>
        <begin position="49"/>
        <end position="70"/>
    </location>
</feature>
<dbReference type="InterPro" id="IPR050553">
    <property type="entry name" value="Thioredoxin_ResA/DsbE_sf"/>
</dbReference>
<dbReference type="AlphaFoldDB" id="A0AAJ4ZUJ3"/>
<dbReference type="PROSITE" id="PS00194">
    <property type="entry name" value="THIOREDOXIN_1"/>
    <property type="match status" value="1"/>
</dbReference>
<keyword evidence="3" id="KW-0472">Membrane</keyword>
<evidence type="ECO:0000259" key="4">
    <source>
        <dbReference type="PROSITE" id="PS51352"/>
    </source>
</evidence>